<comment type="caution">
    <text evidence="3">The sequence shown here is derived from an EMBL/GenBank/DDBJ whole genome shotgun (WGS) entry which is preliminary data.</text>
</comment>
<feature type="coiled-coil region" evidence="1">
    <location>
        <begin position="215"/>
        <end position="268"/>
    </location>
</feature>
<keyword evidence="4" id="KW-1185">Reference proteome</keyword>
<dbReference type="Proteomes" id="UP001378960">
    <property type="component" value="Unassembled WGS sequence"/>
</dbReference>
<dbReference type="Pfam" id="PF03357">
    <property type="entry name" value="Snf7"/>
    <property type="match status" value="1"/>
</dbReference>
<keyword evidence="1" id="KW-0175">Coiled coil</keyword>
<feature type="compositionally biased region" description="Basic and acidic residues" evidence="2">
    <location>
        <begin position="359"/>
        <end position="381"/>
    </location>
</feature>
<dbReference type="Pfam" id="PF25880">
    <property type="entry name" value="WHD_CHMP7_1st"/>
    <property type="match status" value="1"/>
</dbReference>
<protein>
    <recommendedName>
        <fullName evidence="5">Charged multivesicular body protein 7</fullName>
    </recommendedName>
</protein>
<evidence type="ECO:0000313" key="4">
    <source>
        <dbReference type="Proteomes" id="UP001378960"/>
    </source>
</evidence>
<evidence type="ECO:0000256" key="1">
    <source>
        <dbReference type="SAM" id="Coils"/>
    </source>
</evidence>
<accession>A0AAV5QXB1</accession>
<reference evidence="3 4" key="1">
    <citation type="journal article" date="2023" name="Elife">
        <title>Identification of key yeast species and microbe-microbe interactions impacting larval growth of Drosophila in the wild.</title>
        <authorList>
            <person name="Mure A."/>
            <person name="Sugiura Y."/>
            <person name="Maeda R."/>
            <person name="Honda K."/>
            <person name="Sakurai N."/>
            <person name="Takahashi Y."/>
            <person name="Watada M."/>
            <person name="Katoh T."/>
            <person name="Gotoh A."/>
            <person name="Gotoh Y."/>
            <person name="Taniguchi I."/>
            <person name="Nakamura K."/>
            <person name="Hayashi T."/>
            <person name="Katayama T."/>
            <person name="Uemura T."/>
            <person name="Hattori Y."/>
        </authorList>
    </citation>
    <scope>NUCLEOTIDE SEQUENCE [LARGE SCALE GENOMIC DNA]</scope>
    <source>
        <strain evidence="3 4">PK-24</strain>
    </source>
</reference>
<feature type="region of interest" description="Disordered" evidence="2">
    <location>
        <begin position="359"/>
        <end position="400"/>
    </location>
</feature>
<dbReference type="AlphaFoldDB" id="A0AAV5QXB1"/>
<evidence type="ECO:0000313" key="3">
    <source>
        <dbReference type="EMBL" id="GMM43665.1"/>
    </source>
</evidence>
<proteinExistence type="predicted"/>
<feature type="compositionally biased region" description="Basic and acidic residues" evidence="2">
    <location>
        <begin position="389"/>
        <end position="400"/>
    </location>
</feature>
<gene>
    <name evidence="3" type="ORF">DAPK24_002400</name>
</gene>
<dbReference type="InterPro" id="IPR005024">
    <property type="entry name" value="Snf7_fam"/>
</dbReference>
<dbReference type="EMBL" id="BTGB01000001">
    <property type="protein sequence ID" value="GMM43665.1"/>
    <property type="molecule type" value="Genomic_DNA"/>
</dbReference>
<organism evidence="3 4">
    <name type="scientific">Pichia kluyveri</name>
    <name type="common">Yeast</name>
    <dbReference type="NCBI Taxonomy" id="36015"/>
    <lineage>
        <taxon>Eukaryota</taxon>
        <taxon>Fungi</taxon>
        <taxon>Dikarya</taxon>
        <taxon>Ascomycota</taxon>
        <taxon>Saccharomycotina</taxon>
        <taxon>Pichiomycetes</taxon>
        <taxon>Pichiales</taxon>
        <taxon>Pichiaceae</taxon>
        <taxon>Pichia</taxon>
    </lineage>
</organism>
<name>A0AAV5QXB1_PICKL</name>
<evidence type="ECO:0008006" key="5">
    <source>
        <dbReference type="Google" id="ProtNLM"/>
    </source>
</evidence>
<sequence length="400" mass="47123">MVDSIDVLIKEDNEFRESRLDSLFNDFSHLKEKNYDGYEYNTKVWKRLINKAFTLWKVILFNYDEMLLKFKYDGRIPKGLYIVINEMINEGLINLEGEETSIWGKVKKAVLGIDVTKGTFVYVPVVKEISEKLKSLVIKEKEIINVKYLRKLGDKEGITLTDSEFKVVYEFMKKESDGVIFEDNVMYLGQKGMNGSELDEFANLNYCILEFNEQLEIREEKIKLQDKKIRDLINEKKMSRARVELRYKKMVEEQIKKILDNLNNLNTMKVTIDNAKTTAKMREIMGENGKLLKTLNEKNIDIDEVMDDIYKEIERSSEIGWVGKKEDDEEDEEIELELQKMIDEKEDFRVKEVENKLKDLTIAKKSSPEKSDEQEREHELVVNEDIEESNNKSERVPILE</sequence>
<dbReference type="GO" id="GO:0007034">
    <property type="term" value="P:vacuolar transport"/>
    <property type="evidence" value="ECO:0007669"/>
    <property type="project" value="InterPro"/>
</dbReference>
<evidence type="ECO:0000256" key="2">
    <source>
        <dbReference type="SAM" id="MobiDB-lite"/>
    </source>
</evidence>